<dbReference type="Gene3D" id="3.30.2310.20">
    <property type="entry name" value="RelE-like"/>
    <property type="match status" value="1"/>
</dbReference>
<protein>
    <recommendedName>
        <fullName evidence="2">Type II toxin-antitoxin system mRNA interferase toxin, RelE/StbE family</fullName>
    </recommendedName>
</protein>
<name>A0A977PZ88_9CYAN</name>
<sequence length="106" mass="12496">MRAKYLLQVHPLVFSEDLPTLPKELQSDFERLFKPILQISPNNGGILNCHKLKGRLKGYHSLEITYNNQQYRLVYRIYDKPIPKRVKVISFDVHDPAYEKAQQRVS</sequence>
<dbReference type="InterPro" id="IPR035093">
    <property type="entry name" value="RelE/ParE_toxin_dom_sf"/>
</dbReference>
<dbReference type="Proteomes" id="UP001065613">
    <property type="component" value="Chromosome"/>
</dbReference>
<evidence type="ECO:0000313" key="1">
    <source>
        <dbReference type="EMBL" id="UXE63220.1"/>
    </source>
</evidence>
<gene>
    <name evidence="1" type="ORF">KA717_11490</name>
</gene>
<accession>A0A977PZ88</accession>
<dbReference type="EMBL" id="CP073041">
    <property type="protein sequence ID" value="UXE63220.1"/>
    <property type="molecule type" value="Genomic_DNA"/>
</dbReference>
<proteinExistence type="predicted"/>
<reference evidence="1" key="1">
    <citation type="submission" date="2021-04" db="EMBL/GenBank/DDBJ databases">
        <title>Genome sequence of Woronichinia naegeliana from Washington state freshwater lake bloom.</title>
        <authorList>
            <person name="Dreher T.W."/>
        </authorList>
    </citation>
    <scope>NUCLEOTIDE SEQUENCE</scope>
    <source>
        <strain evidence="1">WA131</strain>
    </source>
</reference>
<dbReference type="SUPFAM" id="SSF143011">
    <property type="entry name" value="RelE-like"/>
    <property type="match status" value="1"/>
</dbReference>
<organism evidence="1">
    <name type="scientific">Woronichinia naegeliana WA131</name>
    <dbReference type="NCBI Taxonomy" id="2824559"/>
    <lineage>
        <taxon>Bacteria</taxon>
        <taxon>Bacillati</taxon>
        <taxon>Cyanobacteriota</taxon>
        <taxon>Cyanophyceae</taxon>
        <taxon>Synechococcales</taxon>
        <taxon>Coelosphaeriaceae</taxon>
        <taxon>Woronichinia</taxon>
    </lineage>
</organism>
<evidence type="ECO:0008006" key="2">
    <source>
        <dbReference type="Google" id="ProtNLM"/>
    </source>
</evidence>
<dbReference type="AlphaFoldDB" id="A0A977PZ88"/>
<dbReference type="KEGG" id="wna:KA717_11490"/>